<dbReference type="GO" id="GO:0050660">
    <property type="term" value="F:flavin adenine dinucleotide binding"/>
    <property type="evidence" value="ECO:0007669"/>
    <property type="project" value="TreeGrafter"/>
</dbReference>
<name>A0AA38RT91_9PEZI</name>
<dbReference type="PANTHER" id="PTHR43735:SF24">
    <property type="entry name" value="NUCLEOTIDE-DISULPHIDE OXIDOREDUCTASE AMID-LIKE, PUTATIVE (AFU_ORTHOLOGUE AFUA_1G17180)-RELATED"/>
    <property type="match status" value="1"/>
</dbReference>
<proteinExistence type="predicted"/>
<dbReference type="InterPro" id="IPR023753">
    <property type="entry name" value="FAD/NAD-binding_dom"/>
</dbReference>
<dbReference type="EMBL" id="JANBVO010000015">
    <property type="protein sequence ID" value="KAJ9144963.1"/>
    <property type="molecule type" value="Genomic_DNA"/>
</dbReference>
<dbReference type="GO" id="GO:0004174">
    <property type="term" value="F:electron-transferring-flavoprotein dehydrogenase activity"/>
    <property type="evidence" value="ECO:0007669"/>
    <property type="project" value="TreeGrafter"/>
</dbReference>
<dbReference type="Proteomes" id="UP001174694">
    <property type="component" value="Unassembled WGS sequence"/>
</dbReference>
<dbReference type="AlphaFoldDB" id="A0AA38RT91"/>
<organism evidence="2 3">
    <name type="scientific">Pleurostoma richardsiae</name>
    <dbReference type="NCBI Taxonomy" id="41990"/>
    <lineage>
        <taxon>Eukaryota</taxon>
        <taxon>Fungi</taxon>
        <taxon>Dikarya</taxon>
        <taxon>Ascomycota</taxon>
        <taxon>Pezizomycotina</taxon>
        <taxon>Sordariomycetes</taxon>
        <taxon>Sordariomycetidae</taxon>
        <taxon>Calosphaeriales</taxon>
        <taxon>Pleurostomataceae</taxon>
        <taxon>Pleurostoma</taxon>
    </lineage>
</organism>
<evidence type="ECO:0000313" key="3">
    <source>
        <dbReference type="Proteomes" id="UP001174694"/>
    </source>
</evidence>
<comment type="caution">
    <text evidence="2">The sequence shown here is derived from an EMBL/GenBank/DDBJ whole genome shotgun (WGS) entry which is preliminary data.</text>
</comment>
<protein>
    <submittedName>
        <fullName evidence="2">Apoptosis-inducing factor 2</fullName>
    </submittedName>
</protein>
<dbReference type="SUPFAM" id="SSF51905">
    <property type="entry name" value="FAD/NAD(P)-binding domain"/>
    <property type="match status" value="1"/>
</dbReference>
<dbReference type="PRINTS" id="PR00368">
    <property type="entry name" value="FADPNR"/>
</dbReference>
<dbReference type="Pfam" id="PF07992">
    <property type="entry name" value="Pyr_redox_2"/>
    <property type="match status" value="1"/>
</dbReference>
<feature type="domain" description="FAD/NAD(P)-binding" evidence="1">
    <location>
        <begin position="12"/>
        <end position="333"/>
    </location>
</feature>
<dbReference type="GO" id="GO:0005737">
    <property type="term" value="C:cytoplasm"/>
    <property type="evidence" value="ECO:0007669"/>
    <property type="project" value="TreeGrafter"/>
</dbReference>
<dbReference type="PANTHER" id="PTHR43735">
    <property type="entry name" value="APOPTOSIS-INDUCING FACTOR 1"/>
    <property type="match status" value="1"/>
</dbReference>
<evidence type="ECO:0000259" key="1">
    <source>
        <dbReference type="Pfam" id="PF07992"/>
    </source>
</evidence>
<accession>A0AA38RT91</accession>
<reference evidence="2" key="1">
    <citation type="submission" date="2022-07" db="EMBL/GenBank/DDBJ databases">
        <title>Fungi with potential for degradation of polypropylene.</title>
        <authorList>
            <person name="Gostincar C."/>
        </authorList>
    </citation>
    <scope>NUCLEOTIDE SEQUENCE</scope>
    <source>
        <strain evidence="2">EXF-13308</strain>
    </source>
</reference>
<gene>
    <name evidence="2" type="ORF">NKR23_g5651</name>
</gene>
<keyword evidence="3" id="KW-1185">Reference proteome</keyword>
<dbReference type="Gene3D" id="3.50.50.100">
    <property type="match status" value="1"/>
</dbReference>
<evidence type="ECO:0000313" key="2">
    <source>
        <dbReference type="EMBL" id="KAJ9144963.1"/>
    </source>
</evidence>
<sequence>MVSPAVPADKKFRVLVVGGSYAGLSTAMNLLDLCRGRPARMSAEDNHSGVKIPIEVTIADERDGFYHLVGSPLALLSRGYADKAWVKFDEIPALQSPSIRYIRGSVKTVDIETKTATFAGDDSEEATHESYDFLVAASGLRRVWPVVPQSLDKDGYLQEVENNIQAVSASNKGVVVVGGGAVGIEIATEMKVLYPTIKVTLAHSRERLLSSEPLPDDVKAKALELARDAGVEILLKHRVDKVDHITEPDGSASNIITFTNREEITAGYVVNAISRAVPSTSYLPEQFLDESGYARIRADLSVASSDSLLDHFAVGDIARWSGIKRCGAAMHMGHYAAVNIHQLMLRDMLGHEPKLMELPEIPPMIALAVGNSAIAYGPQGMGVGKEVSDHFFGNDMALKGCWDQLGLSQAL</sequence>
<dbReference type="InterPro" id="IPR036188">
    <property type="entry name" value="FAD/NAD-bd_sf"/>
</dbReference>
<dbReference type="PRINTS" id="PR00411">
    <property type="entry name" value="PNDRDTASEI"/>
</dbReference>